<keyword evidence="8" id="KW-1185">Reference proteome</keyword>
<dbReference type="InterPro" id="IPR036965">
    <property type="entry name" value="Terpene_synth_N_sf"/>
</dbReference>
<dbReference type="PANTHER" id="PTHR31739:SF3">
    <property type="entry name" value="ENT-KAUR-16-ENE SYNTHASE, CHLOROPLASTIC"/>
    <property type="match status" value="1"/>
</dbReference>
<dbReference type="InterPro" id="IPR008949">
    <property type="entry name" value="Isoprenoid_synthase_dom_sf"/>
</dbReference>
<evidence type="ECO:0000256" key="3">
    <source>
        <dbReference type="ARBA" id="ARBA00022842"/>
    </source>
</evidence>
<keyword evidence="4" id="KW-0456">Lyase</keyword>
<evidence type="ECO:0000256" key="2">
    <source>
        <dbReference type="ARBA" id="ARBA00022723"/>
    </source>
</evidence>
<dbReference type="InterPro" id="IPR044814">
    <property type="entry name" value="Terpene_cyclase_plant_C1"/>
</dbReference>
<evidence type="ECO:0000256" key="1">
    <source>
        <dbReference type="ARBA" id="ARBA00001946"/>
    </source>
</evidence>
<reference evidence="7 8" key="1">
    <citation type="submission" date="2024-03" db="EMBL/GenBank/DDBJ databases">
        <authorList>
            <person name="Gkanogiannis A."/>
            <person name="Becerra Lopez-Lavalle L."/>
        </authorList>
    </citation>
    <scope>NUCLEOTIDE SEQUENCE [LARGE SCALE GENOMIC DNA]</scope>
</reference>
<dbReference type="InterPro" id="IPR008930">
    <property type="entry name" value="Terpenoid_cyclase/PrenylTrfase"/>
</dbReference>
<evidence type="ECO:0000259" key="5">
    <source>
        <dbReference type="Pfam" id="PF01397"/>
    </source>
</evidence>
<proteinExistence type="predicted"/>
<evidence type="ECO:0000313" key="7">
    <source>
        <dbReference type="EMBL" id="CAK9308502.1"/>
    </source>
</evidence>
<protein>
    <recommendedName>
        <fullName evidence="9">Ent-kaurene synthase</fullName>
    </recommendedName>
</protein>
<dbReference type="Pfam" id="PF01397">
    <property type="entry name" value="Terpene_synth"/>
    <property type="match status" value="1"/>
</dbReference>
<sequence length="779" mass="88680">MNLSRPTNVGCFTASSSASLFPGLDVDTKTKTGALRFEETKERIKKLFDKVELSVSAYDTAWVAMVPSPNSLNKPLFPECINWVLDNQHPDGSWGILHDHQLLMKATLLSTLACVLTLKRWNIGQDHMSKALSFIKSNIASATDEKQRSPVGFDIIFPGMIEYAKDLNLNLSLAPVNVDVLVQKKELELRRSNSEGGKAYLAYVSEGMGKLQDWEMVMQYQRKNGSLFNSPSTTAVAFMHRNDDRCFNYLRSLLEKFDSSVPTIYPLDIYARLHMVDSLQKLGIDRHFKEEIRSVLDETYRCWMQGEENIFLDASTCAMAFRMLRVEGYDVSSDQLTQFSEDHFSDCLGGHLKDFGAVLELFKASQIIIRPDESILENVNSWTSRFLNHGLSSGSVRSDRLVKQEIVNALEFPYNATLERLSNKRALESYSEDIVRISKTTYACLNFGHQDFLELAVEDFNTLQCIHRKELKELEKWVVENKLDKLKFARQKLAYCYFSAAATITSPELCDARLSWAKNGVLTTVVDDFFDVGGSEEELVNLIQLVEKWDGNGETGYCSKEVEIIFLALHSTVCEIGNRALAWQGRSVMRNVVDIWLALLESMRKEAEWLKNKVVPSMNEYMENGYVSFALGPIVLPTLYFVGPKLPEEVIGNCEYKKLFKLMSTCGRLLNDTRTFDRESNEGKLNAVSLWMISAGGKFTKEEAAEAMKGDIERTRRELLRLVLQNSTIPRACKDFFWKMSCVVHLFYRKDDGFTSHELMNSAKALFEQPMVLDELLNK</sequence>
<dbReference type="SUPFAM" id="SSF48576">
    <property type="entry name" value="Terpenoid synthases"/>
    <property type="match status" value="1"/>
</dbReference>
<feature type="domain" description="Terpene synthase metal-binding" evidence="6">
    <location>
        <begin position="482"/>
        <end position="717"/>
    </location>
</feature>
<evidence type="ECO:0000313" key="8">
    <source>
        <dbReference type="Proteomes" id="UP001642487"/>
    </source>
</evidence>
<gene>
    <name evidence="7" type="ORF">CITCOLO1_LOCUS10</name>
</gene>
<dbReference type="InterPro" id="IPR001906">
    <property type="entry name" value="Terpene_synth_N"/>
</dbReference>
<dbReference type="Gene3D" id="1.10.600.10">
    <property type="entry name" value="Farnesyl Diphosphate Synthase"/>
    <property type="match status" value="1"/>
</dbReference>
<dbReference type="PANTHER" id="PTHR31739">
    <property type="entry name" value="ENT-COPALYL DIPHOSPHATE SYNTHASE, CHLOROPLASTIC"/>
    <property type="match status" value="1"/>
</dbReference>
<dbReference type="EMBL" id="OZ021735">
    <property type="protein sequence ID" value="CAK9308502.1"/>
    <property type="molecule type" value="Genomic_DNA"/>
</dbReference>
<evidence type="ECO:0008006" key="9">
    <source>
        <dbReference type="Google" id="ProtNLM"/>
    </source>
</evidence>
<comment type="cofactor">
    <cofactor evidence="1">
        <name>Mg(2+)</name>
        <dbReference type="ChEBI" id="CHEBI:18420"/>
    </cofactor>
</comment>
<accession>A0ABP0XLB9</accession>
<dbReference type="InterPro" id="IPR005630">
    <property type="entry name" value="Terpene_synthase_metal-bd"/>
</dbReference>
<evidence type="ECO:0000259" key="6">
    <source>
        <dbReference type="Pfam" id="PF03936"/>
    </source>
</evidence>
<keyword evidence="2" id="KW-0479">Metal-binding</keyword>
<dbReference type="InterPro" id="IPR050148">
    <property type="entry name" value="Terpene_synthase-like"/>
</dbReference>
<dbReference type="Pfam" id="PF03936">
    <property type="entry name" value="Terpene_synth_C"/>
    <property type="match status" value="1"/>
</dbReference>
<name>A0ABP0XLB9_9ROSI</name>
<evidence type="ECO:0000256" key="4">
    <source>
        <dbReference type="ARBA" id="ARBA00023239"/>
    </source>
</evidence>
<dbReference type="CDD" id="cd00684">
    <property type="entry name" value="Terpene_cyclase_plant_C1"/>
    <property type="match status" value="1"/>
</dbReference>
<organism evidence="7 8">
    <name type="scientific">Citrullus colocynthis</name>
    <name type="common">colocynth</name>
    <dbReference type="NCBI Taxonomy" id="252529"/>
    <lineage>
        <taxon>Eukaryota</taxon>
        <taxon>Viridiplantae</taxon>
        <taxon>Streptophyta</taxon>
        <taxon>Embryophyta</taxon>
        <taxon>Tracheophyta</taxon>
        <taxon>Spermatophyta</taxon>
        <taxon>Magnoliopsida</taxon>
        <taxon>eudicotyledons</taxon>
        <taxon>Gunneridae</taxon>
        <taxon>Pentapetalae</taxon>
        <taxon>rosids</taxon>
        <taxon>fabids</taxon>
        <taxon>Cucurbitales</taxon>
        <taxon>Cucurbitaceae</taxon>
        <taxon>Benincaseae</taxon>
        <taxon>Citrullus</taxon>
    </lineage>
</organism>
<dbReference type="Proteomes" id="UP001642487">
    <property type="component" value="Chromosome 1"/>
</dbReference>
<dbReference type="SUPFAM" id="SSF48239">
    <property type="entry name" value="Terpenoid cyclases/Protein prenyltransferases"/>
    <property type="match status" value="2"/>
</dbReference>
<dbReference type="SFLD" id="SFLDG01014">
    <property type="entry name" value="Terpene_Cyclase_Like_1_N-term"/>
    <property type="match status" value="1"/>
</dbReference>
<dbReference type="Gene3D" id="1.50.10.130">
    <property type="entry name" value="Terpene synthase, N-terminal domain"/>
    <property type="match status" value="1"/>
</dbReference>
<keyword evidence="3" id="KW-0460">Magnesium</keyword>
<dbReference type="Gene3D" id="1.50.10.160">
    <property type="match status" value="1"/>
</dbReference>
<feature type="domain" description="Terpene synthase N-terminal" evidence="5">
    <location>
        <begin position="213"/>
        <end position="410"/>
    </location>
</feature>